<dbReference type="InterPro" id="IPR023211">
    <property type="entry name" value="DNA_pol_palm_dom_sf"/>
</dbReference>
<dbReference type="Pfam" id="PF14260">
    <property type="entry name" value="zf-C4pol"/>
    <property type="match status" value="1"/>
</dbReference>
<evidence type="ECO:0000256" key="6">
    <source>
        <dbReference type="ARBA" id="ARBA00022695"/>
    </source>
</evidence>
<keyword evidence="10 20" id="KW-0863">Zinc-finger</keyword>
<evidence type="ECO:0000256" key="11">
    <source>
        <dbReference type="ARBA" id="ARBA00022833"/>
    </source>
</evidence>
<dbReference type="InterPro" id="IPR025687">
    <property type="entry name" value="Znf-C4pol"/>
</dbReference>
<reference evidence="27 28" key="1">
    <citation type="journal article" date="2013" name="PLoS ONE">
        <title>Genomic and secretomic analyses reveal unique features of the lignocellulolytic enzyme system of Penicillium decumbens.</title>
        <authorList>
            <person name="Liu G."/>
            <person name="Zhang L."/>
            <person name="Wei X."/>
            <person name="Zou G."/>
            <person name="Qin Y."/>
            <person name="Ma L."/>
            <person name="Li J."/>
            <person name="Zheng H."/>
            <person name="Wang S."/>
            <person name="Wang C."/>
            <person name="Xun L."/>
            <person name="Zhao G.-P."/>
            <person name="Zhou Z."/>
            <person name="Qu Y."/>
        </authorList>
    </citation>
    <scope>NUCLEOTIDE SEQUENCE [LARGE SCALE GENOMIC DNA]</scope>
    <source>
        <strain evidence="28">114-2 / CGMCC 5302</strain>
    </source>
</reference>
<dbReference type="FunFam" id="3.30.342.10:FF:000018">
    <property type="entry name" value="DNA polymerase"/>
    <property type="match status" value="1"/>
</dbReference>
<feature type="domain" description="C4-type zinc-finger of DNA polymerase delta" evidence="24">
    <location>
        <begin position="1607"/>
        <end position="1679"/>
    </location>
</feature>
<protein>
    <recommendedName>
        <fullName evidence="20">DNA polymerase</fullName>
        <ecNumber evidence="20">2.7.7.7</ecNumber>
    </recommendedName>
</protein>
<evidence type="ECO:0000256" key="8">
    <source>
        <dbReference type="ARBA" id="ARBA00022723"/>
    </source>
</evidence>
<dbReference type="GO" id="GO:0016035">
    <property type="term" value="C:zeta DNA polymerase complex"/>
    <property type="evidence" value="ECO:0007669"/>
    <property type="project" value="InterPro"/>
</dbReference>
<comment type="similarity">
    <text evidence="3 20">Belongs to the DNA polymerase type-B family.</text>
</comment>
<evidence type="ECO:0000259" key="24">
    <source>
        <dbReference type="Pfam" id="PF14260"/>
    </source>
</evidence>
<dbReference type="PRINTS" id="PR00106">
    <property type="entry name" value="DNAPOLB"/>
</dbReference>
<keyword evidence="14 20" id="KW-0411">Iron-sulfur</keyword>
<dbReference type="Gene3D" id="3.30.420.10">
    <property type="entry name" value="Ribonuclease H-like superfamily/Ribonuclease H"/>
    <property type="match status" value="1"/>
</dbReference>
<name>S8AY55_PENO1</name>
<dbReference type="OrthoDB" id="2414538at2759"/>
<keyword evidence="4 20" id="KW-0004">4Fe-4S</keyword>
<keyword evidence="12 20" id="KW-0239">DNA-directed DNA polymerase</keyword>
<gene>
    <name evidence="27" type="ORF">PDE_01822</name>
</gene>
<keyword evidence="13 20" id="KW-0408">Iron</keyword>
<dbReference type="SUPFAM" id="SSF56672">
    <property type="entry name" value="DNA/RNA polymerases"/>
    <property type="match status" value="1"/>
</dbReference>
<dbReference type="GO" id="GO:0042276">
    <property type="term" value="P:error-prone translesion synthesis"/>
    <property type="evidence" value="ECO:0007669"/>
    <property type="project" value="TreeGrafter"/>
</dbReference>
<keyword evidence="17 20" id="KW-0539">Nucleus</keyword>
<evidence type="ECO:0000256" key="17">
    <source>
        <dbReference type="ARBA" id="ARBA00023242"/>
    </source>
</evidence>
<evidence type="ECO:0000256" key="1">
    <source>
        <dbReference type="ARBA" id="ARBA00001966"/>
    </source>
</evidence>
<feature type="domain" description="DNA-directed DNA polymerase family B multifunctional" evidence="22">
    <location>
        <begin position="1108"/>
        <end position="1555"/>
    </location>
</feature>
<keyword evidence="15 20" id="KW-0238">DNA-binding</keyword>
<dbReference type="PROSITE" id="PS00116">
    <property type="entry name" value="DNA_POLYMERASE_B"/>
    <property type="match status" value="1"/>
</dbReference>
<dbReference type="InterPro" id="IPR036397">
    <property type="entry name" value="RNaseH_sf"/>
</dbReference>
<feature type="compositionally biased region" description="Polar residues" evidence="21">
    <location>
        <begin position="629"/>
        <end position="648"/>
    </location>
</feature>
<evidence type="ECO:0000256" key="20">
    <source>
        <dbReference type="RuleBase" id="RU000442"/>
    </source>
</evidence>
<evidence type="ECO:0000256" key="9">
    <source>
        <dbReference type="ARBA" id="ARBA00022763"/>
    </source>
</evidence>
<dbReference type="InterPro" id="IPR006133">
    <property type="entry name" value="DNA-dir_DNA_pol_B_exonuc"/>
</dbReference>
<comment type="subunit">
    <text evidence="19">Forms DNA polymerase zeta with REV7.</text>
</comment>
<evidence type="ECO:0000256" key="7">
    <source>
        <dbReference type="ARBA" id="ARBA00022705"/>
    </source>
</evidence>
<dbReference type="InterPro" id="IPR006172">
    <property type="entry name" value="DNA-dir_DNA_pol_B"/>
</dbReference>
<dbReference type="InterPro" id="IPR017964">
    <property type="entry name" value="DNA-dir_DNA_pol_B_CS"/>
</dbReference>
<dbReference type="GO" id="GO:0005634">
    <property type="term" value="C:nucleus"/>
    <property type="evidence" value="ECO:0007669"/>
    <property type="project" value="UniProtKB-SubCell"/>
</dbReference>
<keyword evidence="9" id="KW-0227">DNA damage</keyword>
<evidence type="ECO:0000256" key="4">
    <source>
        <dbReference type="ARBA" id="ARBA00022485"/>
    </source>
</evidence>
<dbReference type="GO" id="GO:0000724">
    <property type="term" value="P:double-strand break repair via homologous recombination"/>
    <property type="evidence" value="ECO:0007669"/>
    <property type="project" value="TreeGrafter"/>
</dbReference>
<dbReference type="PANTHER" id="PTHR45812">
    <property type="entry name" value="DNA POLYMERASE ZETA CATALYTIC SUBUNIT"/>
    <property type="match status" value="1"/>
</dbReference>
<dbReference type="GO" id="GO:0000166">
    <property type="term" value="F:nucleotide binding"/>
    <property type="evidence" value="ECO:0007669"/>
    <property type="project" value="InterPro"/>
</dbReference>
<dbReference type="FunFam" id="3.30.420.10:FF:000024">
    <property type="entry name" value="DNA polymerase zeta catalytic subunit"/>
    <property type="match status" value="1"/>
</dbReference>
<dbReference type="Gene3D" id="1.10.132.60">
    <property type="entry name" value="DNA polymerase family B, C-terminal domain"/>
    <property type="match status" value="1"/>
</dbReference>
<dbReference type="eggNOG" id="KOG0968">
    <property type="taxonomic scope" value="Eukaryota"/>
</dbReference>
<keyword evidence="8 20" id="KW-0479">Metal-binding</keyword>
<dbReference type="Pfam" id="PF00136">
    <property type="entry name" value="DNA_pol_B"/>
    <property type="match status" value="1"/>
</dbReference>
<dbReference type="FunFam" id="1.10.132.60:FF:000007">
    <property type="entry name" value="DNA polymerase"/>
    <property type="match status" value="1"/>
</dbReference>
<feature type="domain" description="DNA-directed DNA polymerase family B exonuclease" evidence="23">
    <location>
        <begin position="851"/>
        <end position="1042"/>
    </location>
</feature>
<dbReference type="FunFam" id="1.10.287.690:FF:000002">
    <property type="entry name" value="DNA polymerase zeta"/>
    <property type="match status" value="1"/>
</dbReference>
<dbReference type="EC" id="2.7.7.7" evidence="20"/>
<evidence type="ECO:0000256" key="19">
    <source>
        <dbReference type="ARBA" id="ARBA00066055"/>
    </source>
</evidence>
<accession>S8AY55</accession>
<dbReference type="Gene3D" id="1.10.287.690">
    <property type="entry name" value="Helix hairpin bin"/>
    <property type="match status" value="1"/>
</dbReference>
<organism evidence="27 28">
    <name type="scientific">Penicillium oxalicum (strain 114-2 / CGMCC 5302)</name>
    <name type="common">Penicillium decumbens</name>
    <dbReference type="NCBI Taxonomy" id="933388"/>
    <lineage>
        <taxon>Eukaryota</taxon>
        <taxon>Fungi</taxon>
        <taxon>Dikarya</taxon>
        <taxon>Ascomycota</taxon>
        <taxon>Pezizomycotina</taxon>
        <taxon>Eurotiomycetes</taxon>
        <taxon>Eurotiomycetidae</taxon>
        <taxon>Eurotiales</taxon>
        <taxon>Aspergillaceae</taxon>
        <taxon>Penicillium</taxon>
    </lineage>
</organism>
<dbReference type="Pfam" id="PF24065">
    <property type="entry name" value="REV3_N"/>
    <property type="match status" value="1"/>
</dbReference>
<feature type="domain" description="DNA polymerase delta/zeta catalytic subunit N-terminal" evidence="25">
    <location>
        <begin position="61"/>
        <end position="142"/>
    </location>
</feature>
<dbReference type="STRING" id="933388.S8AY55"/>
<evidence type="ECO:0000256" key="5">
    <source>
        <dbReference type="ARBA" id="ARBA00022679"/>
    </source>
</evidence>
<dbReference type="GO" id="GO:0003677">
    <property type="term" value="F:DNA binding"/>
    <property type="evidence" value="ECO:0007669"/>
    <property type="project" value="UniProtKB-KW"/>
</dbReference>
<evidence type="ECO:0000256" key="18">
    <source>
        <dbReference type="ARBA" id="ARBA00049244"/>
    </source>
</evidence>
<evidence type="ECO:0000256" key="15">
    <source>
        <dbReference type="ARBA" id="ARBA00023125"/>
    </source>
</evidence>
<keyword evidence="6 20" id="KW-0548">Nucleotidyltransferase</keyword>
<keyword evidence="16" id="KW-0234">DNA repair</keyword>
<evidence type="ECO:0000256" key="13">
    <source>
        <dbReference type="ARBA" id="ARBA00023004"/>
    </source>
</evidence>
<comment type="catalytic activity">
    <reaction evidence="18 20">
        <text>DNA(n) + a 2'-deoxyribonucleoside 5'-triphosphate = DNA(n+1) + diphosphate</text>
        <dbReference type="Rhea" id="RHEA:22508"/>
        <dbReference type="Rhea" id="RHEA-COMP:17339"/>
        <dbReference type="Rhea" id="RHEA-COMP:17340"/>
        <dbReference type="ChEBI" id="CHEBI:33019"/>
        <dbReference type="ChEBI" id="CHEBI:61560"/>
        <dbReference type="ChEBI" id="CHEBI:173112"/>
        <dbReference type="EC" id="2.7.7.7"/>
    </reaction>
</comment>
<dbReference type="SUPFAM" id="SSF53098">
    <property type="entry name" value="Ribonuclease H-like"/>
    <property type="match status" value="1"/>
</dbReference>
<feature type="domain" description="DNA polymerase zeta catalytic subunit N-terminal" evidence="26">
    <location>
        <begin position="4"/>
        <end position="60"/>
    </location>
</feature>
<evidence type="ECO:0000256" key="10">
    <source>
        <dbReference type="ARBA" id="ARBA00022771"/>
    </source>
</evidence>
<dbReference type="InterPro" id="IPR012337">
    <property type="entry name" value="RNaseH-like_sf"/>
</dbReference>
<evidence type="ECO:0000259" key="22">
    <source>
        <dbReference type="Pfam" id="PF00136"/>
    </source>
</evidence>
<dbReference type="Pfam" id="PF24055">
    <property type="entry name" value="POL3_N"/>
    <property type="match status" value="1"/>
</dbReference>
<evidence type="ECO:0000256" key="2">
    <source>
        <dbReference type="ARBA" id="ARBA00004123"/>
    </source>
</evidence>
<evidence type="ECO:0000256" key="21">
    <source>
        <dbReference type="SAM" id="MobiDB-lite"/>
    </source>
</evidence>
<dbReference type="HOGENOM" id="CLU_000203_3_1_1"/>
<evidence type="ECO:0000256" key="12">
    <source>
        <dbReference type="ARBA" id="ARBA00022932"/>
    </source>
</evidence>
<dbReference type="GO" id="GO:0003887">
    <property type="term" value="F:DNA-directed DNA polymerase activity"/>
    <property type="evidence" value="ECO:0007669"/>
    <property type="project" value="UniProtKB-KW"/>
</dbReference>
<dbReference type="InterPro" id="IPR042087">
    <property type="entry name" value="DNA_pol_B_thumb"/>
</dbReference>
<feature type="compositionally biased region" description="Low complexity" evidence="21">
    <location>
        <begin position="616"/>
        <end position="628"/>
    </location>
</feature>
<keyword evidence="28" id="KW-1185">Reference proteome</keyword>
<evidence type="ECO:0000256" key="14">
    <source>
        <dbReference type="ARBA" id="ARBA00023014"/>
    </source>
</evidence>
<evidence type="ECO:0000256" key="16">
    <source>
        <dbReference type="ARBA" id="ARBA00023204"/>
    </source>
</evidence>
<dbReference type="InterPro" id="IPR056435">
    <property type="entry name" value="DPOD/Z_N"/>
</dbReference>
<dbReference type="InterPro" id="IPR056447">
    <property type="entry name" value="REV3_N"/>
</dbReference>
<feature type="compositionally biased region" description="Polar residues" evidence="21">
    <location>
        <begin position="405"/>
        <end position="436"/>
    </location>
</feature>
<dbReference type="InterPro" id="IPR006134">
    <property type="entry name" value="DNA-dir_DNA_pol_B_multi_dom"/>
</dbReference>
<dbReference type="SMART" id="SM00486">
    <property type="entry name" value="POLBc"/>
    <property type="match status" value="1"/>
</dbReference>
<evidence type="ECO:0000313" key="28">
    <source>
        <dbReference type="Proteomes" id="UP000019376"/>
    </source>
</evidence>
<dbReference type="InterPro" id="IPR030559">
    <property type="entry name" value="PolZ_Rev3"/>
</dbReference>
<sequence>MEPFRVRLNCIDHYQATASELDPPLPFRDGATENDFRPKVPVIRVFGATETGQKISVHVHGAFPYLYIEYNGSLETDAVNSAIRTLHLSIDHALAVSYRRNAHDKKFAYVAHITLVKGIPFYGYHVGYRTFFKIYLLNPFYMTRLADLLHQGAVMKRPLQPYESHLQYIPQWMCDYNLYGCGYMNCRNVKFRAPVPDYLELSNLNHRWHDRSIEPESIIDDPALQKQSHCALEVDICVQDILNRAEIKERHLHHDFTELLRPAALSERLVPSVAGLWQDETERRKKRMGIKDPKSTPFGPEDLISMSADPRNQSKGGWVHEEEFRQLALKIADDERADDNGRDTSFETFLGPDADKGDIKTALSSVQDFYPDRIVNSSMRPPHVTSYGTGHPSAHISVDENLASQISEDSASDGQLSENSMNSGGISKGLRQSGQDTPGVDPGESFYEGVFDEVPQFDNVEVQEDTNIGYSVSEPGQLGHKTKCSPDNANSDCSQARGECLANLKRSCTELSGDASLKKKPRFWINADGRGAEENLTSSNCHVQTLSHPIQPEIGMEPAAYSSTSSSQRTIRPPKAMPLVHNSRLNFPVVKDPNDPMTILRFSQDDGSHLLKKATSSQGPQSSQPLGSANSANQGVGSEDSSLHLSAPSSARKDVQLLDPHVLELASSVHGAFGFRRDSILYLPKLAGPSSNDVSTTIGYSGRPSVIYQQAFYGDESDVPEKPRQYAGREFRLGSDTIHFLPDFDVSGNTLAFGEQQACALLDREKQESLDRNLRETCTARVWEFAGAPPSRAEVVEWFNQMEASICSAKARTSTPMKPNSGSIKTMEALSQIEGPTQQNPFGFKYSQKAQKTSVEHQSQYMSIMSLEVHVNTRGKLSPNPNEDEISCVFWGLQSEDEDIEANSYLPNVHVGMIHQGEEDRSEVKFSKALNIEVEHETTELDLINRLIDIVRHHDPDIITGYEVHNGSWGYVIERARKKYDFDLCAELSRVKSQSKSKFGKDDDRWGFEHASSVQMTGRHMINIWRAMRGEITLLQYSMENVVFHLLQRRIPHYSAKNLTEWYTSGKPRNILKVIEYFTSRVQLNLEIIGANELIPRTSEQARLLGIDFYSVFARGSQFKVESLMFRIAKPENFLLVSPSRKQVGQQNALECLPLVMEPQSDFYTSPLLVLDFQSLYPSVMIAYNYCYSTFLGRAVQWRGRDKMGFMDYNRQPRLLELLKDKINIAPNGMIYAKQEVRQSLLAKMLTEILETRIMVKTGMKADKDDKILQRLLNNRQLALKLIANVTYGYTSASFSGRMPCSEIADSIVQSGRETLEKAIAFIHSVERWGAEVVYGDTDSLFVYLKGRTRDQAFDIGEEIAQAVTDMNPRPIKLKFEKVYHPCVLLAKKRYVGFKYEHRNQTEPEFDAKGIETVRRDGTPAEQKIEEKALKLLFRTSDLSQVKSYFQRQCSKIMQGRVSIQDFCFAREVRLGTYSDRGTLPAGALLSTKRMLEDPRLEPQYGERVPYVVVTGAPGSRLIDRCVAPETLLHDAQLDLDAEYYITKNLIPPLERIFNLVGANVRQWYDEMPKVQRVRRVDATSSASTCAHGDSVIAKKTLESYMRSSSCMVCRAKLMDAAVPLCSECLQQPQLALLNVMSKLQESEKRVKALEKVCRSCMGVPPGDTVACDSMDCPVFYSRTRATAGLRHTKAVLDPVRQLLEQTGDAGFSW</sequence>
<comment type="cofactor">
    <cofactor evidence="1 20">
        <name>[4Fe-4S] cluster</name>
        <dbReference type="ChEBI" id="CHEBI:49883"/>
    </cofactor>
</comment>
<keyword evidence="7 20" id="KW-0235">DNA replication</keyword>
<evidence type="ECO:0000256" key="3">
    <source>
        <dbReference type="ARBA" id="ARBA00005755"/>
    </source>
</evidence>
<keyword evidence="5 20" id="KW-0808">Transferase</keyword>
<dbReference type="Gene3D" id="3.90.1600.10">
    <property type="entry name" value="Palm domain of DNA polymerase"/>
    <property type="match status" value="1"/>
</dbReference>
<keyword evidence="11 20" id="KW-0862">Zinc</keyword>
<dbReference type="Gene3D" id="3.30.342.10">
    <property type="entry name" value="DNA Polymerase, chain B, domain 1"/>
    <property type="match status" value="1"/>
</dbReference>
<dbReference type="GO" id="GO:0051539">
    <property type="term" value="F:4 iron, 4 sulfur cluster binding"/>
    <property type="evidence" value="ECO:0007669"/>
    <property type="project" value="UniProtKB-KW"/>
</dbReference>
<dbReference type="PhylomeDB" id="S8AY55"/>
<comment type="subcellular location">
    <subcellularLocation>
        <location evidence="2 20">Nucleus</location>
    </subcellularLocation>
</comment>
<feature type="region of interest" description="Disordered" evidence="21">
    <location>
        <begin position="610"/>
        <end position="648"/>
    </location>
</feature>
<evidence type="ECO:0000259" key="26">
    <source>
        <dbReference type="Pfam" id="PF24065"/>
    </source>
</evidence>
<evidence type="ECO:0000259" key="25">
    <source>
        <dbReference type="Pfam" id="PF24055"/>
    </source>
</evidence>
<dbReference type="GO" id="GO:0008270">
    <property type="term" value="F:zinc ion binding"/>
    <property type="evidence" value="ECO:0007669"/>
    <property type="project" value="UniProtKB-KW"/>
</dbReference>
<dbReference type="PANTHER" id="PTHR45812:SF1">
    <property type="entry name" value="DNA POLYMERASE ZETA CATALYTIC SUBUNIT"/>
    <property type="match status" value="1"/>
</dbReference>
<dbReference type="GO" id="GO:0006260">
    <property type="term" value="P:DNA replication"/>
    <property type="evidence" value="ECO:0007669"/>
    <property type="project" value="UniProtKB-KW"/>
</dbReference>
<dbReference type="CDD" id="cd05534">
    <property type="entry name" value="POLBc_zeta"/>
    <property type="match status" value="1"/>
</dbReference>
<evidence type="ECO:0000259" key="23">
    <source>
        <dbReference type="Pfam" id="PF03104"/>
    </source>
</evidence>
<dbReference type="EMBL" id="KB644409">
    <property type="protein sequence ID" value="EPS26882.1"/>
    <property type="molecule type" value="Genomic_DNA"/>
</dbReference>
<dbReference type="CDD" id="cd05778">
    <property type="entry name" value="DNA_polB_zeta_exo"/>
    <property type="match status" value="1"/>
</dbReference>
<feature type="region of interest" description="Disordered" evidence="21">
    <location>
        <begin position="284"/>
        <end position="305"/>
    </location>
</feature>
<feature type="region of interest" description="Disordered" evidence="21">
    <location>
        <begin position="405"/>
        <end position="447"/>
    </location>
</feature>
<evidence type="ECO:0000313" key="27">
    <source>
        <dbReference type="EMBL" id="EPS26882.1"/>
    </source>
</evidence>
<dbReference type="InterPro" id="IPR043502">
    <property type="entry name" value="DNA/RNA_pol_sf"/>
</dbReference>
<dbReference type="Proteomes" id="UP000019376">
    <property type="component" value="Unassembled WGS sequence"/>
</dbReference>
<dbReference type="Pfam" id="PF03104">
    <property type="entry name" value="DNA_pol_B_exo1"/>
    <property type="match status" value="1"/>
</dbReference>
<proteinExistence type="inferred from homology"/>